<dbReference type="EMBL" id="JARKHS020006171">
    <property type="protein sequence ID" value="KAK8782900.1"/>
    <property type="molecule type" value="Genomic_DNA"/>
</dbReference>
<dbReference type="Proteomes" id="UP001321473">
    <property type="component" value="Unassembled WGS sequence"/>
</dbReference>
<gene>
    <name evidence="1" type="ORF">V5799_015759</name>
</gene>
<evidence type="ECO:0000313" key="1">
    <source>
        <dbReference type="EMBL" id="KAK8782900.1"/>
    </source>
</evidence>
<accession>A0AAQ4F6X7</accession>
<dbReference type="AlphaFoldDB" id="A0AAQ4F6X7"/>
<feature type="non-terminal residue" evidence="1">
    <location>
        <position position="1"/>
    </location>
</feature>
<sequence>CIMVGLFGKIYRPFALKWLRFMVADFAWDKDREVYIGATSLAQLGLSSFPDELFLAKHTTCGGYFQVTLPKSTEKCINETLKLCEAGQEVDKLFLEKFLFPVKVMSSSQLHDGPAPPSLIAWGTYVITRDWFKIID</sequence>
<keyword evidence="2" id="KW-1185">Reference proteome</keyword>
<comment type="caution">
    <text evidence="1">The sequence shown here is derived from an EMBL/GenBank/DDBJ whole genome shotgun (WGS) entry which is preliminary data.</text>
</comment>
<evidence type="ECO:0000313" key="2">
    <source>
        <dbReference type="Proteomes" id="UP001321473"/>
    </source>
</evidence>
<reference evidence="1 2" key="1">
    <citation type="journal article" date="2023" name="Arcadia Sci">
        <title>De novo assembly of a long-read Amblyomma americanum tick genome.</title>
        <authorList>
            <person name="Chou S."/>
            <person name="Poskanzer K.E."/>
            <person name="Rollins M."/>
            <person name="Thuy-Boun P.S."/>
        </authorList>
    </citation>
    <scope>NUCLEOTIDE SEQUENCE [LARGE SCALE GENOMIC DNA]</scope>
    <source>
        <strain evidence="1">F_SG_1</strain>
        <tissue evidence="1">Salivary glands</tissue>
    </source>
</reference>
<name>A0AAQ4F6X7_AMBAM</name>
<proteinExistence type="predicted"/>
<organism evidence="1 2">
    <name type="scientific">Amblyomma americanum</name>
    <name type="common">Lone star tick</name>
    <dbReference type="NCBI Taxonomy" id="6943"/>
    <lineage>
        <taxon>Eukaryota</taxon>
        <taxon>Metazoa</taxon>
        <taxon>Ecdysozoa</taxon>
        <taxon>Arthropoda</taxon>
        <taxon>Chelicerata</taxon>
        <taxon>Arachnida</taxon>
        <taxon>Acari</taxon>
        <taxon>Parasitiformes</taxon>
        <taxon>Ixodida</taxon>
        <taxon>Ixodoidea</taxon>
        <taxon>Ixodidae</taxon>
        <taxon>Amblyomminae</taxon>
        <taxon>Amblyomma</taxon>
    </lineage>
</organism>
<protein>
    <submittedName>
        <fullName evidence="1">Uncharacterized protein</fullName>
    </submittedName>
</protein>